<evidence type="ECO:0000313" key="2">
    <source>
        <dbReference type="Proteomes" id="UP000198985"/>
    </source>
</evidence>
<accession>A0A1H5I841</accession>
<sequence length="41" mass="4662">MWERACPRIAAPQFWISTHKKPGHQGPGQEDGGYINLVWQA</sequence>
<dbReference type="AlphaFoldDB" id="A0A1H5I841"/>
<reference evidence="1 2" key="1">
    <citation type="submission" date="2016-10" db="EMBL/GenBank/DDBJ databases">
        <authorList>
            <person name="de Groot N.N."/>
        </authorList>
    </citation>
    <scope>NUCLEOTIDE SEQUENCE [LARGE SCALE GENOMIC DNA]</scope>
    <source>
        <strain evidence="1 2">BS3662</strain>
    </source>
</reference>
<name>A0A1H5I841_9PSED</name>
<protein>
    <submittedName>
        <fullName evidence="1">Uncharacterized protein</fullName>
    </submittedName>
</protein>
<evidence type="ECO:0000313" key="1">
    <source>
        <dbReference type="EMBL" id="SEE36413.1"/>
    </source>
</evidence>
<dbReference type="Proteomes" id="UP000198985">
    <property type="component" value="Unassembled WGS sequence"/>
</dbReference>
<organism evidence="1 2">
    <name type="scientific">Pseudomonas migulae</name>
    <dbReference type="NCBI Taxonomy" id="78543"/>
    <lineage>
        <taxon>Bacteria</taxon>
        <taxon>Pseudomonadati</taxon>
        <taxon>Pseudomonadota</taxon>
        <taxon>Gammaproteobacteria</taxon>
        <taxon>Pseudomonadales</taxon>
        <taxon>Pseudomonadaceae</taxon>
        <taxon>Pseudomonas</taxon>
    </lineage>
</organism>
<dbReference type="EMBL" id="FNTY01000002">
    <property type="protein sequence ID" value="SEE36413.1"/>
    <property type="molecule type" value="Genomic_DNA"/>
</dbReference>
<gene>
    <name evidence="1" type="ORF">SAMN04490194_1938</name>
</gene>
<proteinExistence type="predicted"/>